<evidence type="ECO:0000313" key="1">
    <source>
        <dbReference type="EMBL" id="KAF6135538.1"/>
    </source>
</evidence>
<protein>
    <submittedName>
        <fullName evidence="1">Uncharacterized protein</fullName>
    </submittedName>
</protein>
<organism evidence="1 2">
    <name type="scientific">Kingdonia uniflora</name>
    <dbReference type="NCBI Taxonomy" id="39325"/>
    <lineage>
        <taxon>Eukaryota</taxon>
        <taxon>Viridiplantae</taxon>
        <taxon>Streptophyta</taxon>
        <taxon>Embryophyta</taxon>
        <taxon>Tracheophyta</taxon>
        <taxon>Spermatophyta</taxon>
        <taxon>Magnoliopsida</taxon>
        <taxon>Ranunculales</taxon>
        <taxon>Circaeasteraceae</taxon>
        <taxon>Kingdonia</taxon>
    </lineage>
</organism>
<keyword evidence="2" id="KW-1185">Reference proteome</keyword>
<gene>
    <name evidence="1" type="ORF">GIB67_015391</name>
</gene>
<reference evidence="1 2" key="1">
    <citation type="journal article" date="2020" name="IScience">
        <title>Genome Sequencing of the Endangered Kingdonia uniflora (Circaeasteraceae, Ranunculales) Reveals Potential Mechanisms of Evolutionary Specialization.</title>
        <authorList>
            <person name="Sun Y."/>
            <person name="Deng T."/>
            <person name="Zhang A."/>
            <person name="Moore M.J."/>
            <person name="Landis J.B."/>
            <person name="Lin N."/>
            <person name="Zhang H."/>
            <person name="Zhang X."/>
            <person name="Huang J."/>
            <person name="Zhang X."/>
            <person name="Sun H."/>
            <person name="Wang H."/>
        </authorList>
    </citation>
    <scope>NUCLEOTIDE SEQUENCE [LARGE SCALE GENOMIC DNA]</scope>
    <source>
        <strain evidence="1">TB1705</strain>
        <tissue evidence="1">Leaf</tissue>
    </source>
</reference>
<sequence>METSPNSMKSIQNLMDTLPNFTSIVPNSLVPTEYVSSTELIASSSCSGWEDFEIEEFFTHLRRCSITHSRHGRGAESGINVRSLIFFFGRVFFAYRRSSSEMIPNRRQQNTDSGIDYW</sequence>
<dbReference type="AlphaFoldDB" id="A0A7J7KYX9"/>
<name>A0A7J7KYX9_9MAGN</name>
<accession>A0A7J7KYX9</accession>
<proteinExistence type="predicted"/>
<comment type="caution">
    <text evidence="1">The sequence shown here is derived from an EMBL/GenBank/DDBJ whole genome shotgun (WGS) entry which is preliminary data.</text>
</comment>
<evidence type="ECO:0000313" key="2">
    <source>
        <dbReference type="Proteomes" id="UP000541444"/>
    </source>
</evidence>
<dbReference type="EMBL" id="JACGCM010002784">
    <property type="protein sequence ID" value="KAF6135538.1"/>
    <property type="molecule type" value="Genomic_DNA"/>
</dbReference>
<dbReference type="Proteomes" id="UP000541444">
    <property type="component" value="Unassembled WGS sequence"/>
</dbReference>